<evidence type="ECO:0000256" key="7">
    <source>
        <dbReference type="ARBA" id="ARBA00022679"/>
    </source>
</evidence>
<keyword evidence="5" id="KW-0963">Cytoplasm</keyword>
<keyword evidence="7" id="KW-0808">Transferase</keyword>
<evidence type="ECO:0000256" key="9">
    <source>
        <dbReference type="ARBA" id="ARBA00030757"/>
    </source>
</evidence>
<feature type="compositionally biased region" description="Low complexity" evidence="12">
    <location>
        <begin position="235"/>
        <end position="246"/>
    </location>
</feature>
<sequence>MSADLSTTTGARRAAMVERLEADGVLTDVRLREALLSVPREVLLPHAYVRVSDPGAEPIEWRLLDGAHPDDREEWLDLIHSGESVLLQRDGEPLDALERGPVTGGHMTSMSTYGLATVEALQTLQLAPGQRYLELGSGPGVTLALAAAVTGPCLAVGVERDGRMAAFAQHNLDQVGLGATVVEGDALDGHPAGGAFDRIHSGIGVPCVPRACGGGRPHGVSASSWRPCTVRKAPAGKSAGTAAAGTRPRTWRPCSATPYVRVPSRAARSCMDWASCSAWTSSVRLMTGSAGSASPRGSSDCASSGMPSSSPPSMKRARYGRSPEY</sequence>
<accession>A0ABU3B1T5</accession>
<evidence type="ECO:0000313" key="13">
    <source>
        <dbReference type="EMBL" id="MDT0616414.1"/>
    </source>
</evidence>
<gene>
    <name evidence="13" type="ORF">RM812_40695</name>
</gene>
<dbReference type="Proteomes" id="UP001180724">
    <property type="component" value="Unassembled WGS sequence"/>
</dbReference>
<name>A0ABU3B1T5_9ACTN</name>
<evidence type="ECO:0000256" key="8">
    <source>
        <dbReference type="ARBA" id="ARBA00022691"/>
    </source>
</evidence>
<evidence type="ECO:0000256" key="2">
    <source>
        <dbReference type="ARBA" id="ARBA00005369"/>
    </source>
</evidence>
<dbReference type="SUPFAM" id="SSF53335">
    <property type="entry name" value="S-adenosyl-L-methionine-dependent methyltransferases"/>
    <property type="match status" value="1"/>
</dbReference>
<evidence type="ECO:0000256" key="10">
    <source>
        <dbReference type="ARBA" id="ARBA00031323"/>
    </source>
</evidence>
<dbReference type="Pfam" id="PF01135">
    <property type="entry name" value="PCMT"/>
    <property type="match status" value="1"/>
</dbReference>
<evidence type="ECO:0000256" key="1">
    <source>
        <dbReference type="ARBA" id="ARBA00004496"/>
    </source>
</evidence>
<evidence type="ECO:0000256" key="3">
    <source>
        <dbReference type="ARBA" id="ARBA00011890"/>
    </source>
</evidence>
<evidence type="ECO:0000256" key="12">
    <source>
        <dbReference type="SAM" id="MobiDB-lite"/>
    </source>
</evidence>
<evidence type="ECO:0000256" key="5">
    <source>
        <dbReference type="ARBA" id="ARBA00022490"/>
    </source>
</evidence>
<dbReference type="CDD" id="cd02440">
    <property type="entry name" value="AdoMet_MTases"/>
    <property type="match status" value="1"/>
</dbReference>
<keyword evidence="6" id="KW-0489">Methyltransferase</keyword>
<keyword evidence="14" id="KW-1185">Reference proteome</keyword>
<feature type="region of interest" description="Disordered" evidence="12">
    <location>
        <begin position="235"/>
        <end position="256"/>
    </location>
</feature>
<protein>
    <recommendedName>
        <fullName evidence="4">Protein-L-isoaspartate O-methyltransferase</fullName>
        <ecNumber evidence="3">2.1.1.77</ecNumber>
    </recommendedName>
    <alternativeName>
        <fullName evidence="11">L-isoaspartyl protein carboxyl methyltransferase</fullName>
    </alternativeName>
    <alternativeName>
        <fullName evidence="9">Protein L-isoaspartyl methyltransferase</fullName>
    </alternativeName>
    <alternativeName>
        <fullName evidence="10">Protein-beta-aspartate methyltransferase</fullName>
    </alternativeName>
</protein>
<dbReference type="InterPro" id="IPR000682">
    <property type="entry name" value="PCMT"/>
</dbReference>
<feature type="compositionally biased region" description="Low complexity" evidence="12">
    <location>
        <begin position="288"/>
        <end position="313"/>
    </location>
</feature>
<feature type="region of interest" description="Disordered" evidence="12">
    <location>
        <begin position="287"/>
        <end position="325"/>
    </location>
</feature>
<reference evidence="13" key="1">
    <citation type="submission" date="2024-05" db="EMBL/GenBank/DDBJ databases">
        <title>30 novel species of actinomycetes from the DSMZ collection.</title>
        <authorList>
            <person name="Nouioui I."/>
        </authorList>
    </citation>
    <scope>NUCLEOTIDE SEQUENCE</scope>
    <source>
        <strain evidence="13">DSM 40712</strain>
    </source>
</reference>
<evidence type="ECO:0000256" key="4">
    <source>
        <dbReference type="ARBA" id="ARBA00013346"/>
    </source>
</evidence>
<evidence type="ECO:0000256" key="11">
    <source>
        <dbReference type="ARBA" id="ARBA00031350"/>
    </source>
</evidence>
<proteinExistence type="inferred from homology"/>
<comment type="subcellular location">
    <subcellularLocation>
        <location evidence="1">Cytoplasm</location>
    </subcellularLocation>
</comment>
<dbReference type="EC" id="2.1.1.77" evidence="3"/>
<dbReference type="Gene3D" id="3.40.50.150">
    <property type="entry name" value="Vaccinia Virus protein VP39"/>
    <property type="match status" value="1"/>
</dbReference>
<dbReference type="RefSeq" id="WP_394816603.1">
    <property type="nucleotide sequence ID" value="NZ_JAVRFH010000140.1"/>
</dbReference>
<comment type="caution">
    <text evidence="13">The sequence shown here is derived from an EMBL/GenBank/DDBJ whole genome shotgun (WGS) entry which is preliminary data.</text>
</comment>
<evidence type="ECO:0000256" key="6">
    <source>
        <dbReference type="ARBA" id="ARBA00022603"/>
    </source>
</evidence>
<organism evidence="13 14">
    <name type="scientific">Streptomyces lancefieldiae</name>
    <dbReference type="NCBI Taxonomy" id="3075520"/>
    <lineage>
        <taxon>Bacteria</taxon>
        <taxon>Bacillati</taxon>
        <taxon>Actinomycetota</taxon>
        <taxon>Actinomycetes</taxon>
        <taxon>Kitasatosporales</taxon>
        <taxon>Streptomycetaceae</taxon>
        <taxon>Streptomyces</taxon>
    </lineage>
</organism>
<evidence type="ECO:0000313" key="14">
    <source>
        <dbReference type="Proteomes" id="UP001180724"/>
    </source>
</evidence>
<feature type="non-terminal residue" evidence="13">
    <location>
        <position position="325"/>
    </location>
</feature>
<dbReference type="InterPro" id="IPR029063">
    <property type="entry name" value="SAM-dependent_MTases_sf"/>
</dbReference>
<keyword evidence="8" id="KW-0949">S-adenosyl-L-methionine</keyword>
<comment type="similarity">
    <text evidence="2">Belongs to the methyltransferase superfamily. L-isoaspartyl/D-aspartyl protein methyltransferase family.</text>
</comment>
<dbReference type="PANTHER" id="PTHR11579">
    <property type="entry name" value="PROTEIN-L-ISOASPARTATE O-METHYLTRANSFERASE"/>
    <property type="match status" value="1"/>
</dbReference>
<dbReference type="EMBL" id="JAVRFH010000140">
    <property type="protein sequence ID" value="MDT0616414.1"/>
    <property type="molecule type" value="Genomic_DNA"/>
</dbReference>
<dbReference type="PANTHER" id="PTHR11579:SF0">
    <property type="entry name" value="PROTEIN-L-ISOASPARTATE(D-ASPARTATE) O-METHYLTRANSFERASE"/>
    <property type="match status" value="1"/>
</dbReference>